<accession>A0A6L2K0C2</accession>
<dbReference type="EMBL" id="BKCJ010001425">
    <property type="protein sequence ID" value="GEU41344.1"/>
    <property type="molecule type" value="Genomic_DNA"/>
</dbReference>
<feature type="compositionally biased region" description="Basic and acidic residues" evidence="1">
    <location>
        <begin position="27"/>
        <end position="42"/>
    </location>
</feature>
<proteinExistence type="predicted"/>
<gene>
    <name evidence="2" type="ORF">Tci_013322</name>
</gene>
<dbReference type="AlphaFoldDB" id="A0A6L2K0C2"/>
<sequence>MKEIGRSSGIDDEVVQDQRLWVDNDLQDERQDQPKEEEVEPRRCKRTRTKKLFRPDFVSFMVENEPTSYRKAAFLARIVLGNFFRALLPIWHAKVTEIEESKNLTTLSLDELIGNLKESSDDDSSTSDSEDEEYAMAVRDFKKFFKRRGRFYPVIHHPPKETSEEILQAKEILMKSIQTFLKKFNRISFREMRKVLSRAWKRFFEIQHAQPEDTNKLLHKLLKDLQIISEELAEYINSPSWNCPTFYDNDEDHSIHYKKYLENSSNAITPTEEPEYSLSMMDEHLSTIPKIESDEVIKSSVVPIPSESEVTSDNESDCDVPVNDDSSPTFTTLSNPLFDCNNDFTSSDDKSLSNEDVSIENFKIYSNSFFVDEESISTRIDLHYFNAKSNLIESLLNRDILIDSSSKFDFLLEEFSEIRLVENLLYDNSSPRSPKELNAKIADTIVNSFSPPPIPVEDIDSQMEEIDLFLDTNDLMPLGIESDDYDSEGDIHFLEKLLNTFPLLENESSNFYHHDDPSFALPPLEPPDVEIFFYLEPDMVVLIAKVVEDISEHHVLMPKFLPSQPTLCPNIDTLLSFSSENMKKYLNLVNSGPLLEFHRTLMIGMRLFFNRLTSRSITSTLTPP</sequence>
<feature type="region of interest" description="Disordered" evidence="1">
    <location>
        <begin position="24"/>
        <end position="43"/>
    </location>
</feature>
<evidence type="ECO:0000256" key="1">
    <source>
        <dbReference type="SAM" id="MobiDB-lite"/>
    </source>
</evidence>
<protein>
    <submittedName>
        <fullName evidence="2">UBN2 domain-containing protein</fullName>
    </submittedName>
</protein>
<reference evidence="2" key="1">
    <citation type="journal article" date="2019" name="Sci. Rep.">
        <title>Draft genome of Tanacetum cinerariifolium, the natural source of mosquito coil.</title>
        <authorList>
            <person name="Yamashiro T."/>
            <person name="Shiraishi A."/>
            <person name="Satake H."/>
            <person name="Nakayama K."/>
        </authorList>
    </citation>
    <scope>NUCLEOTIDE SEQUENCE</scope>
</reference>
<comment type="caution">
    <text evidence="2">The sequence shown here is derived from an EMBL/GenBank/DDBJ whole genome shotgun (WGS) entry which is preliminary data.</text>
</comment>
<organism evidence="2">
    <name type="scientific">Tanacetum cinerariifolium</name>
    <name type="common">Dalmatian daisy</name>
    <name type="synonym">Chrysanthemum cinerariifolium</name>
    <dbReference type="NCBI Taxonomy" id="118510"/>
    <lineage>
        <taxon>Eukaryota</taxon>
        <taxon>Viridiplantae</taxon>
        <taxon>Streptophyta</taxon>
        <taxon>Embryophyta</taxon>
        <taxon>Tracheophyta</taxon>
        <taxon>Spermatophyta</taxon>
        <taxon>Magnoliopsida</taxon>
        <taxon>eudicotyledons</taxon>
        <taxon>Gunneridae</taxon>
        <taxon>Pentapetalae</taxon>
        <taxon>asterids</taxon>
        <taxon>campanulids</taxon>
        <taxon>Asterales</taxon>
        <taxon>Asteraceae</taxon>
        <taxon>Asteroideae</taxon>
        <taxon>Anthemideae</taxon>
        <taxon>Anthemidinae</taxon>
        <taxon>Tanacetum</taxon>
    </lineage>
</organism>
<evidence type="ECO:0000313" key="2">
    <source>
        <dbReference type="EMBL" id="GEU41344.1"/>
    </source>
</evidence>
<name>A0A6L2K0C2_TANCI</name>